<dbReference type="PANTHER" id="PTHR42085">
    <property type="entry name" value="F-BOX DOMAIN-CONTAINING PROTEIN"/>
    <property type="match status" value="1"/>
</dbReference>
<comment type="caution">
    <text evidence="2">The sequence shown here is derived from an EMBL/GenBank/DDBJ whole genome shotgun (WGS) entry which is preliminary data.</text>
</comment>
<dbReference type="InterPro" id="IPR038883">
    <property type="entry name" value="AN11006-like"/>
</dbReference>
<dbReference type="EMBL" id="QAPG01000007">
    <property type="protein sequence ID" value="TDZ40006.1"/>
    <property type="molecule type" value="Genomic_DNA"/>
</dbReference>
<gene>
    <name evidence="2" type="ORF">C8035_v004893</name>
</gene>
<feature type="compositionally biased region" description="Basic residues" evidence="1">
    <location>
        <begin position="69"/>
        <end position="78"/>
    </location>
</feature>
<keyword evidence="3" id="KW-1185">Reference proteome</keyword>
<accession>A0A4R8QRS3</accession>
<proteinExistence type="predicted"/>
<dbReference type="Proteomes" id="UP000295083">
    <property type="component" value="Unassembled WGS sequence"/>
</dbReference>
<feature type="region of interest" description="Disordered" evidence="1">
    <location>
        <begin position="1"/>
        <end position="90"/>
    </location>
</feature>
<dbReference type="AlphaFoldDB" id="A0A4R8QRS3"/>
<feature type="region of interest" description="Disordered" evidence="1">
    <location>
        <begin position="112"/>
        <end position="161"/>
    </location>
</feature>
<name>A0A4R8QRS3_9PEZI</name>
<protein>
    <submittedName>
        <fullName evidence="2">Uncharacterized protein</fullName>
    </submittedName>
</protein>
<feature type="compositionally biased region" description="Basic and acidic residues" evidence="1">
    <location>
        <begin position="79"/>
        <end position="90"/>
    </location>
</feature>
<reference evidence="2 3" key="1">
    <citation type="submission" date="2018-11" db="EMBL/GenBank/DDBJ databases">
        <title>Genome sequence and assembly of Colletotrichum spinosum.</title>
        <authorList>
            <person name="Gan P."/>
            <person name="Shirasu K."/>
        </authorList>
    </citation>
    <scope>NUCLEOTIDE SEQUENCE [LARGE SCALE GENOMIC DNA]</scope>
    <source>
        <strain evidence="2 3">CBS 515.97</strain>
    </source>
</reference>
<evidence type="ECO:0000256" key="1">
    <source>
        <dbReference type="SAM" id="MobiDB-lite"/>
    </source>
</evidence>
<feature type="compositionally biased region" description="Basic residues" evidence="1">
    <location>
        <begin position="1"/>
        <end position="13"/>
    </location>
</feature>
<evidence type="ECO:0000313" key="3">
    <source>
        <dbReference type="Proteomes" id="UP000295083"/>
    </source>
</evidence>
<sequence>MAPRGKGKSKAVQKQKTTATGPSDSSNKDGDKQNVPAKRGWTNEQLREMAKKRHIELTLDESEGEETKKRSRKKAKTKRGGEWDHDAWAEREMPPAKDYGAFFAATSTAHSTWGSPLPELTPRVAKAPDGKSSRFQSKGKGKARTETGSASAPFDLTDDGDGIVPVAQGRKEKTTQSFESTSLFRLPLEVREKIYEYMLVAEEPIRVRQGWSAVYPRNRPQLHTKILRVCRQVRNEAVNVLYGKNEFVYLLREAAPAPQANALGDDEIVVQNLNAVVEDRISDDGSDSDAEYDDNAIGSARIDDDSDVEIDIPRFGHKFRRLRIETEANRSEVGYLRSMANAILTFRNLKPIKSRIHTIAFEVKPTRDAETGELTFLNFFDKTSAVIKALRGLPCQFIEVWVKINEELKVPIKLNMKYAAGIRRSRRERDKAWEKDKVMQNYMSIQAGEAQARLDMLPTLIRDIWEEHNRDAGMEEDDDDVYESW</sequence>
<dbReference type="PANTHER" id="PTHR42085:SF2">
    <property type="entry name" value="F-BOX DOMAIN-CONTAINING PROTEIN"/>
    <property type="match status" value="1"/>
</dbReference>
<organism evidence="2 3">
    <name type="scientific">Colletotrichum spinosum</name>
    <dbReference type="NCBI Taxonomy" id="1347390"/>
    <lineage>
        <taxon>Eukaryota</taxon>
        <taxon>Fungi</taxon>
        <taxon>Dikarya</taxon>
        <taxon>Ascomycota</taxon>
        <taxon>Pezizomycotina</taxon>
        <taxon>Sordariomycetes</taxon>
        <taxon>Hypocreomycetidae</taxon>
        <taxon>Glomerellales</taxon>
        <taxon>Glomerellaceae</taxon>
        <taxon>Colletotrichum</taxon>
        <taxon>Colletotrichum orbiculare species complex</taxon>
    </lineage>
</organism>
<evidence type="ECO:0000313" key="2">
    <source>
        <dbReference type="EMBL" id="TDZ40006.1"/>
    </source>
</evidence>
<feature type="compositionally biased region" description="Polar residues" evidence="1">
    <location>
        <begin position="14"/>
        <end position="25"/>
    </location>
</feature>